<keyword evidence="3" id="KW-1185">Reference proteome</keyword>
<dbReference type="EMBL" id="JAALLS010000027">
    <property type="protein sequence ID" value="NGP89908.1"/>
    <property type="molecule type" value="Genomic_DNA"/>
</dbReference>
<keyword evidence="1" id="KW-0812">Transmembrane</keyword>
<evidence type="ECO:0000313" key="2">
    <source>
        <dbReference type="EMBL" id="NGP89908.1"/>
    </source>
</evidence>
<gene>
    <name evidence="2" type="ORF">G3569_16230</name>
</gene>
<reference evidence="2 3" key="1">
    <citation type="submission" date="2020-02" db="EMBL/GenBank/DDBJ databases">
        <title>Aliifodinibius halophilus 2W32, complete genome.</title>
        <authorList>
            <person name="Li Y."/>
            <person name="Wu S."/>
        </authorList>
    </citation>
    <scope>NUCLEOTIDE SEQUENCE [LARGE SCALE GENOMIC DNA]</scope>
    <source>
        <strain evidence="2 3">2W32</strain>
    </source>
</reference>
<dbReference type="Proteomes" id="UP000479132">
    <property type="component" value="Unassembled WGS sequence"/>
</dbReference>
<keyword evidence="1" id="KW-0472">Membrane</keyword>
<evidence type="ECO:0000256" key="1">
    <source>
        <dbReference type="SAM" id="Phobius"/>
    </source>
</evidence>
<organism evidence="2 3">
    <name type="scientific">Fodinibius halophilus</name>
    <dbReference type="NCBI Taxonomy" id="1736908"/>
    <lineage>
        <taxon>Bacteria</taxon>
        <taxon>Pseudomonadati</taxon>
        <taxon>Balneolota</taxon>
        <taxon>Balneolia</taxon>
        <taxon>Balneolales</taxon>
        <taxon>Balneolaceae</taxon>
        <taxon>Fodinibius</taxon>
    </lineage>
</organism>
<comment type="caution">
    <text evidence="2">The sequence shown here is derived from an EMBL/GenBank/DDBJ whole genome shotgun (WGS) entry which is preliminary data.</text>
</comment>
<keyword evidence="1" id="KW-1133">Transmembrane helix</keyword>
<feature type="transmembrane region" description="Helical" evidence="1">
    <location>
        <begin position="107"/>
        <end position="128"/>
    </location>
</feature>
<name>A0A6M1T1F5_9BACT</name>
<feature type="transmembrane region" description="Helical" evidence="1">
    <location>
        <begin position="76"/>
        <end position="101"/>
    </location>
</feature>
<dbReference type="AlphaFoldDB" id="A0A6M1T1F5"/>
<sequence>MFLGATCNGIIALSHIGCIIFGEAWYRFLGAGEKMAQMAEKGMAYPTVITSIITVIFIIWMLYALSGTGLIPKLPLLRTGLSIITAIYIGRGIFFFLLMPYFPGNSILFWIVSSAICLIIGIIHLLGLTQL</sequence>
<accession>A0A6M1T1F5</accession>
<evidence type="ECO:0000313" key="3">
    <source>
        <dbReference type="Proteomes" id="UP000479132"/>
    </source>
</evidence>
<feature type="transmembrane region" description="Helical" evidence="1">
    <location>
        <begin position="43"/>
        <end position="64"/>
    </location>
</feature>
<proteinExistence type="predicted"/>
<protein>
    <submittedName>
        <fullName evidence="2">Uncharacterized protein</fullName>
    </submittedName>
</protein>